<protein>
    <submittedName>
        <fullName evidence="1">Uncharacterized protein</fullName>
    </submittedName>
</protein>
<keyword evidence="2" id="KW-1185">Reference proteome</keyword>
<reference evidence="2" key="1">
    <citation type="journal article" date="2019" name="Int. J. Syst. Evol. Microbiol.">
        <title>The Global Catalogue of Microorganisms (GCM) 10K type strain sequencing project: providing services to taxonomists for standard genome sequencing and annotation.</title>
        <authorList>
            <consortium name="The Broad Institute Genomics Platform"/>
            <consortium name="The Broad Institute Genome Sequencing Center for Infectious Disease"/>
            <person name="Wu L."/>
            <person name="Ma J."/>
        </authorList>
    </citation>
    <scope>NUCLEOTIDE SEQUENCE [LARGE SCALE GENOMIC DNA]</scope>
    <source>
        <strain evidence="2">ICMP 19430</strain>
    </source>
</reference>
<name>A0ABW2S122_9NOCA</name>
<gene>
    <name evidence="1" type="ORF">ACFQS9_17630</name>
</gene>
<evidence type="ECO:0000313" key="2">
    <source>
        <dbReference type="Proteomes" id="UP001596484"/>
    </source>
</evidence>
<dbReference type="Proteomes" id="UP001596484">
    <property type="component" value="Unassembled WGS sequence"/>
</dbReference>
<proteinExistence type="predicted"/>
<evidence type="ECO:0000313" key="1">
    <source>
        <dbReference type="EMBL" id="MFC7449720.1"/>
    </source>
</evidence>
<dbReference type="RefSeq" id="WP_378407001.1">
    <property type="nucleotide sequence ID" value="NZ_JBHTCS010000021.1"/>
</dbReference>
<dbReference type="EMBL" id="JBHTCS010000021">
    <property type="protein sequence ID" value="MFC7449720.1"/>
    <property type="molecule type" value="Genomic_DNA"/>
</dbReference>
<comment type="caution">
    <text evidence="1">The sequence shown here is derived from an EMBL/GenBank/DDBJ whole genome shotgun (WGS) entry which is preliminary data.</text>
</comment>
<sequence length="87" mass="10121">MRFHRTYFSRDARFSIGIELDAGRCYVSLPVSNGLVDYEEYYEIDRETYARFLSVPAEASAFVAECRRHERDDLLIVQPGRNRGTPV</sequence>
<organism evidence="1 2">
    <name type="scientific">Rhodococcus daqingensis</name>
    <dbReference type="NCBI Taxonomy" id="2479363"/>
    <lineage>
        <taxon>Bacteria</taxon>
        <taxon>Bacillati</taxon>
        <taxon>Actinomycetota</taxon>
        <taxon>Actinomycetes</taxon>
        <taxon>Mycobacteriales</taxon>
        <taxon>Nocardiaceae</taxon>
        <taxon>Rhodococcus</taxon>
    </lineage>
</organism>
<accession>A0ABW2S122</accession>